<comment type="caution">
    <text evidence="1">The sequence shown here is derived from an EMBL/GenBank/DDBJ whole genome shotgun (WGS) entry which is preliminary data.</text>
</comment>
<keyword evidence="2" id="KW-1185">Reference proteome</keyword>
<proteinExistence type="predicted"/>
<reference evidence="1 2" key="1">
    <citation type="journal article" date="2021" name="Commun. Biol.">
        <title>The genome of Shorea leprosula (Dipterocarpaceae) highlights the ecological relevance of drought in aseasonal tropical rainforests.</title>
        <authorList>
            <person name="Ng K.K.S."/>
            <person name="Kobayashi M.J."/>
            <person name="Fawcett J.A."/>
            <person name="Hatakeyama M."/>
            <person name="Paape T."/>
            <person name="Ng C.H."/>
            <person name="Ang C.C."/>
            <person name="Tnah L.H."/>
            <person name="Lee C.T."/>
            <person name="Nishiyama T."/>
            <person name="Sese J."/>
            <person name="O'Brien M.J."/>
            <person name="Copetti D."/>
            <person name="Mohd Noor M.I."/>
            <person name="Ong R.C."/>
            <person name="Putra M."/>
            <person name="Sireger I.Z."/>
            <person name="Indrioko S."/>
            <person name="Kosugi Y."/>
            <person name="Izuno A."/>
            <person name="Isagi Y."/>
            <person name="Lee S.L."/>
            <person name="Shimizu K.K."/>
        </authorList>
    </citation>
    <scope>NUCLEOTIDE SEQUENCE [LARGE SCALE GENOMIC DNA]</scope>
    <source>
        <strain evidence="1">214</strain>
    </source>
</reference>
<protein>
    <submittedName>
        <fullName evidence="1">Uncharacterized protein</fullName>
    </submittedName>
</protein>
<gene>
    <name evidence="1" type="ORF">SLEP1_g37145</name>
</gene>
<accession>A0AAV5KU88</accession>
<dbReference type="AlphaFoldDB" id="A0AAV5KU88"/>
<evidence type="ECO:0000313" key="1">
    <source>
        <dbReference type="EMBL" id="GKV28046.1"/>
    </source>
</evidence>
<evidence type="ECO:0000313" key="2">
    <source>
        <dbReference type="Proteomes" id="UP001054252"/>
    </source>
</evidence>
<dbReference type="EMBL" id="BPVZ01000078">
    <property type="protein sequence ID" value="GKV28046.1"/>
    <property type="molecule type" value="Genomic_DNA"/>
</dbReference>
<name>A0AAV5KU88_9ROSI</name>
<dbReference type="Proteomes" id="UP001054252">
    <property type="component" value="Unassembled WGS sequence"/>
</dbReference>
<sequence>MYSSLTEGFVKVNIDVSIVPGMGWVSTGGGNSDIVGRATLVYNWLGSLNKVVLESDCPLAVWKLKSTAGALVAEVKPSKAWVGV</sequence>
<organism evidence="1 2">
    <name type="scientific">Rubroshorea leprosula</name>
    <dbReference type="NCBI Taxonomy" id="152421"/>
    <lineage>
        <taxon>Eukaryota</taxon>
        <taxon>Viridiplantae</taxon>
        <taxon>Streptophyta</taxon>
        <taxon>Embryophyta</taxon>
        <taxon>Tracheophyta</taxon>
        <taxon>Spermatophyta</taxon>
        <taxon>Magnoliopsida</taxon>
        <taxon>eudicotyledons</taxon>
        <taxon>Gunneridae</taxon>
        <taxon>Pentapetalae</taxon>
        <taxon>rosids</taxon>
        <taxon>malvids</taxon>
        <taxon>Malvales</taxon>
        <taxon>Dipterocarpaceae</taxon>
        <taxon>Rubroshorea</taxon>
    </lineage>
</organism>